<evidence type="ECO:0000256" key="5">
    <source>
        <dbReference type="ARBA" id="ARBA00022692"/>
    </source>
</evidence>
<comment type="function">
    <text evidence="9">Part of the tripartite ATP-independent periplasmic (TRAP) transport system.</text>
</comment>
<dbReference type="AlphaFoldDB" id="A0A4S2H3U3"/>
<accession>A0A4S2H3U3</accession>
<evidence type="ECO:0000313" key="11">
    <source>
        <dbReference type="EMBL" id="TGY90193.1"/>
    </source>
</evidence>
<dbReference type="InterPro" id="IPR055348">
    <property type="entry name" value="DctQ"/>
</dbReference>
<protein>
    <recommendedName>
        <fullName evidence="9">TRAP transporter small permease protein</fullName>
    </recommendedName>
</protein>
<dbReference type="GO" id="GO:0015740">
    <property type="term" value="P:C4-dicarboxylate transport"/>
    <property type="evidence" value="ECO:0007669"/>
    <property type="project" value="TreeGrafter"/>
</dbReference>
<keyword evidence="2 9" id="KW-0813">Transport</keyword>
<feature type="transmembrane region" description="Helical" evidence="9">
    <location>
        <begin position="128"/>
        <end position="147"/>
    </location>
</feature>
<gene>
    <name evidence="11" type="ORF">E5163_03445</name>
</gene>
<reference evidence="11 12" key="1">
    <citation type="journal article" date="2017" name="Int. J. Syst. Evol. Microbiol.">
        <title>Marinicauda algicola sp. nov., isolated from a marine red alga Rhodosorus marinus.</title>
        <authorList>
            <person name="Jeong S.E."/>
            <person name="Jeon S.H."/>
            <person name="Chun B.H."/>
            <person name="Kim D.W."/>
            <person name="Jeon C.O."/>
        </authorList>
    </citation>
    <scope>NUCLEOTIDE SEQUENCE [LARGE SCALE GENOMIC DNA]</scope>
    <source>
        <strain evidence="11 12">JCM 31718</strain>
    </source>
</reference>
<organism evidence="11 12">
    <name type="scientific">Marinicauda algicola</name>
    <dbReference type="NCBI Taxonomy" id="2029849"/>
    <lineage>
        <taxon>Bacteria</taxon>
        <taxon>Pseudomonadati</taxon>
        <taxon>Pseudomonadota</taxon>
        <taxon>Alphaproteobacteria</taxon>
        <taxon>Maricaulales</taxon>
        <taxon>Maricaulaceae</taxon>
        <taxon>Marinicauda</taxon>
    </lineage>
</organism>
<evidence type="ECO:0000256" key="2">
    <source>
        <dbReference type="ARBA" id="ARBA00022448"/>
    </source>
</evidence>
<sequence length="172" mass="18618">MSGLLKALSRFERTVCIIAFAVMAIALMADVVSRRLFATGLIGATEVAVYGMIAVAMFGIGIATDAGAHLRPRFLDAIFPRAWRDGVQRLAYATTALFFAIFAGLSAWMVAESFVLGDRTEILRAPVWALQSMILVGFATNMLRFAVYAARPGLAPRDEVEAALEDIREEGA</sequence>
<feature type="domain" description="Tripartite ATP-independent periplasmic transporters DctQ component" evidence="10">
    <location>
        <begin position="23"/>
        <end position="148"/>
    </location>
</feature>
<evidence type="ECO:0000256" key="1">
    <source>
        <dbReference type="ARBA" id="ARBA00004429"/>
    </source>
</evidence>
<comment type="subcellular location">
    <subcellularLocation>
        <location evidence="1 9">Cell inner membrane</location>
        <topology evidence="1 9">Multi-pass membrane protein</topology>
    </subcellularLocation>
</comment>
<comment type="subunit">
    <text evidence="9">The complex comprises the extracytoplasmic solute receptor protein and the two transmembrane proteins.</text>
</comment>
<dbReference type="Proteomes" id="UP000308054">
    <property type="component" value="Unassembled WGS sequence"/>
</dbReference>
<feature type="transmembrane region" description="Helical" evidence="9">
    <location>
        <begin position="12"/>
        <end position="29"/>
    </location>
</feature>
<feature type="transmembrane region" description="Helical" evidence="9">
    <location>
        <begin position="90"/>
        <end position="108"/>
    </location>
</feature>
<proteinExistence type="inferred from homology"/>
<evidence type="ECO:0000256" key="4">
    <source>
        <dbReference type="ARBA" id="ARBA00022519"/>
    </source>
</evidence>
<evidence type="ECO:0000259" key="10">
    <source>
        <dbReference type="Pfam" id="PF04290"/>
    </source>
</evidence>
<comment type="caution">
    <text evidence="11">The sequence shown here is derived from an EMBL/GenBank/DDBJ whole genome shotgun (WGS) entry which is preliminary data.</text>
</comment>
<keyword evidence="6 9" id="KW-1133">Transmembrane helix</keyword>
<dbReference type="InterPro" id="IPR007387">
    <property type="entry name" value="TRAP_DctQ"/>
</dbReference>
<keyword evidence="5 9" id="KW-0812">Transmembrane</keyword>
<dbReference type="PANTHER" id="PTHR35011:SF10">
    <property type="entry name" value="TRAP TRANSPORTER SMALL PERMEASE PROTEIN"/>
    <property type="match status" value="1"/>
</dbReference>
<feature type="transmembrane region" description="Helical" evidence="9">
    <location>
        <begin position="49"/>
        <end position="70"/>
    </location>
</feature>
<name>A0A4S2H3U3_9PROT</name>
<evidence type="ECO:0000313" key="12">
    <source>
        <dbReference type="Proteomes" id="UP000308054"/>
    </source>
</evidence>
<evidence type="ECO:0000256" key="6">
    <source>
        <dbReference type="ARBA" id="ARBA00022989"/>
    </source>
</evidence>
<keyword evidence="4 9" id="KW-0997">Cell inner membrane</keyword>
<dbReference type="EMBL" id="SRXW01000001">
    <property type="protein sequence ID" value="TGY90193.1"/>
    <property type="molecule type" value="Genomic_DNA"/>
</dbReference>
<dbReference type="GO" id="GO:0005886">
    <property type="term" value="C:plasma membrane"/>
    <property type="evidence" value="ECO:0007669"/>
    <property type="project" value="UniProtKB-SubCell"/>
</dbReference>
<dbReference type="GO" id="GO:0022857">
    <property type="term" value="F:transmembrane transporter activity"/>
    <property type="evidence" value="ECO:0007669"/>
    <property type="project" value="UniProtKB-UniRule"/>
</dbReference>
<dbReference type="Pfam" id="PF04290">
    <property type="entry name" value="DctQ"/>
    <property type="match status" value="1"/>
</dbReference>
<comment type="similarity">
    <text evidence="8 9">Belongs to the TRAP transporter small permease family.</text>
</comment>
<evidence type="ECO:0000256" key="9">
    <source>
        <dbReference type="RuleBase" id="RU369079"/>
    </source>
</evidence>
<evidence type="ECO:0000256" key="3">
    <source>
        <dbReference type="ARBA" id="ARBA00022475"/>
    </source>
</evidence>
<dbReference type="PANTHER" id="PTHR35011">
    <property type="entry name" value="2,3-DIKETO-L-GULONATE TRAP TRANSPORTER SMALL PERMEASE PROTEIN YIAM"/>
    <property type="match status" value="1"/>
</dbReference>
<keyword evidence="12" id="KW-1185">Reference proteome</keyword>
<evidence type="ECO:0000256" key="8">
    <source>
        <dbReference type="ARBA" id="ARBA00038436"/>
    </source>
</evidence>
<evidence type="ECO:0000256" key="7">
    <source>
        <dbReference type="ARBA" id="ARBA00023136"/>
    </source>
</evidence>
<dbReference type="RefSeq" id="WP_135994691.1">
    <property type="nucleotide sequence ID" value="NZ_CP071057.1"/>
</dbReference>
<dbReference type="OrthoDB" id="7875814at2"/>
<keyword evidence="3" id="KW-1003">Cell membrane</keyword>
<keyword evidence="7 9" id="KW-0472">Membrane</keyword>